<keyword evidence="3" id="KW-1185">Reference proteome</keyword>
<organism evidence="2 3">
    <name type="scientific">Luteimonas salinisoli</name>
    <dbReference type="NCBI Taxonomy" id="2752307"/>
    <lineage>
        <taxon>Bacteria</taxon>
        <taxon>Pseudomonadati</taxon>
        <taxon>Pseudomonadota</taxon>
        <taxon>Gammaproteobacteria</taxon>
        <taxon>Lysobacterales</taxon>
        <taxon>Lysobacteraceae</taxon>
        <taxon>Luteimonas</taxon>
    </lineage>
</organism>
<evidence type="ECO:0000313" key="2">
    <source>
        <dbReference type="EMBL" id="NZA26217.1"/>
    </source>
</evidence>
<dbReference type="GO" id="GO:0016989">
    <property type="term" value="F:sigma factor antagonist activity"/>
    <property type="evidence" value="ECO:0007669"/>
    <property type="project" value="TreeGrafter"/>
</dbReference>
<gene>
    <name evidence="2" type="ORF">H0E84_07440</name>
</gene>
<evidence type="ECO:0000313" key="3">
    <source>
        <dbReference type="Proteomes" id="UP000578091"/>
    </source>
</evidence>
<keyword evidence="1" id="KW-1133">Transmembrane helix</keyword>
<dbReference type="PANTHER" id="PTHR30273:SF2">
    <property type="entry name" value="PROTEIN FECR"/>
    <property type="match status" value="1"/>
</dbReference>
<protein>
    <recommendedName>
        <fullName evidence="4">FecR protein domain-containing protein</fullName>
    </recommendedName>
</protein>
<proteinExistence type="predicted"/>
<accession>A0A853JC41</accession>
<comment type="caution">
    <text evidence="2">The sequence shown here is derived from an EMBL/GenBank/DDBJ whole genome shotgun (WGS) entry which is preliminary data.</text>
</comment>
<feature type="transmembrane region" description="Helical" evidence="1">
    <location>
        <begin position="54"/>
        <end position="73"/>
    </location>
</feature>
<dbReference type="RefSeq" id="WP_180678009.1">
    <property type="nucleotide sequence ID" value="NZ_JACCKA010000049.1"/>
</dbReference>
<dbReference type="EMBL" id="JACCKA010000049">
    <property type="protein sequence ID" value="NZA26217.1"/>
    <property type="molecule type" value="Genomic_DNA"/>
</dbReference>
<evidence type="ECO:0008006" key="4">
    <source>
        <dbReference type="Google" id="ProtNLM"/>
    </source>
</evidence>
<sequence>MTERDDPLWNPQLPADPELARLQRLLAAYGSAARAQAMPPQVPPRSARRRGRRIAGWAMAAGFALLLVGAHHYRLAWSSGQHWSVTQLAEGERSRATLAPGQGVTTGDGETARIAVARIGNIALSPRSRLRLVETAAGRHSVALDHGHLRARIWAPPGYFRAGAGAAEVVDLGCDFELWQEEDGAGRVRVHSGWISYRHGADDILVAEGHVLAFAGDMAGTPMRHDAPAALVAAVRALEAALRDDAGNAVLVERAARRVADIARDADAFTLLSLLTRRPALARTALYARLAAAIDQPVDAHAHRAAWAAGDRQAMNLWWDTLPRQPKQWWGGWKDLL</sequence>
<keyword evidence="1" id="KW-0812">Transmembrane</keyword>
<reference evidence="2 3" key="1">
    <citation type="submission" date="2020-07" db="EMBL/GenBank/DDBJ databases">
        <title>Luteimonas sp. SJ-92.</title>
        <authorList>
            <person name="Huang X.-X."/>
            <person name="Xu L."/>
            <person name="Sun J.-Q."/>
        </authorList>
    </citation>
    <scope>NUCLEOTIDE SEQUENCE [LARGE SCALE GENOMIC DNA]</scope>
    <source>
        <strain evidence="2 3">SJ-92</strain>
    </source>
</reference>
<dbReference type="Proteomes" id="UP000578091">
    <property type="component" value="Unassembled WGS sequence"/>
</dbReference>
<keyword evidence="1" id="KW-0472">Membrane</keyword>
<dbReference type="InterPro" id="IPR012373">
    <property type="entry name" value="Ferrdict_sens_TM"/>
</dbReference>
<dbReference type="PANTHER" id="PTHR30273">
    <property type="entry name" value="PERIPLASMIC SIGNAL SENSOR AND SIGMA FACTOR ACTIVATOR FECR-RELATED"/>
    <property type="match status" value="1"/>
</dbReference>
<name>A0A853JC41_9GAMM</name>
<dbReference type="AlphaFoldDB" id="A0A853JC41"/>
<evidence type="ECO:0000256" key="1">
    <source>
        <dbReference type="SAM" id="Phobius"/>
    </source>
</evidence>